<protein>
    <submittedName>
        <fullName evidence="4">TIGR02302 family protein</fullName>
    </submittedName>
</protein>
<name>A0A1V8RT18_9HYPH</name>
<accession>A0A1V8RT18</accession>
<evidence type="ECO:0000256" key="2">
    <source>
        <dbReference type="SAM" id="MobiDB-lite"/>
    </source>
</evidence>
<feature type="transmembrane region" description="Helical" evidence="3">
    <location>
        <begin position="161"/>
        <end position="180"/>
    </location>
</feature>
<feature type="compositionally biased region" description="Polar residues" evidence="2">
    <location>
        <begin position="657"/>
        <end position="667"/>
    </location>
</feature>
<feature type="region of interest" description="Disordered" evidence="2">
    <location>
        <begin position="719"/>
        <end position="820"/>
    </location>
</feature>
<feature type="compositionally biased region" description="Low complexity" evidence="2">
    <location>
        <begin position="675"/>
        <end position="685"/>
    </location>
</feature>
<feature type="transmembrane region" description="Helical" evidence="3">
    <location>
        <begin position="41"/>
        <end position="64"/>
    </location>
</feature>
<keyword evidence="3" id="KW-1133">Transmembrane helix</keyword>
<evidence type="ECO:0000313" key="4">
    <source>
        <dbReference type="EMBL" id="OQM76293.1"/>
    </source>
</evidence>
<evidence type="ECO:0000313" key="5">
    <source>
        <dbReference type="Proteomes" id="UP000191905"/>
    </source>
</evidence>
<keyword evidence="5" id="KW-1185">Reference proteome</keyword>
<dbReference type="Proteomes" id="UP000191905">
    <property type="component" value="Unassembled WGS sequence"/>
</dbReference>
<reference evidence="4 5" key="1">
    <citation type="journal article" date="2016" name="Int. J. Syst. Evol. Microbiol.">
        <title>Pseudaminobacter manganicus sp. nov., isolated from sludge of a manganese mine.</title>
        <authorList>
            <person name="Li J."/>
            <person name="Huang J."/>
            <person name="Liao S."/>
            <person name="Wang G."/>
        </authorList>
    </citation>
    <scope>NUCLEOTIDE SEQUENCE [LARGE SCALE GENOMIC DNA]</scope>
    <source>
        <strain evidence="4 5">JH-7</strain>
    </source>
</reference>
<dbReference type="RefSeq" id="WP_080919044.1">
    <property type="nucleotide sequence ID" value="NZ_MDET01000009.1"/>
</dbReference>
<dbReference type="STRING" id="1873176.BFN67_15515"/>
<dbReference type="InterPro" id="IPR012683">
    <property type="entry name" value="CHP02302_TM"/>
</dbReference>
<feature type="region of interest" description="Disordered" evidence="2">
    <location>
        <begin position="654"/>
        <end position="707"/>
    </location>
</feature>
<dbReference type="NCBIfam" id="TIGR02302">
    <property type="entry name" value="aProt_lowcomp"/>
    <property type="match status" value="1"/>
</dbReference>
<feature type="coiled-coil region" evidence="1">
    <location>
        <begin position="505"/>
        <end position="563"/>
    </location>
</feature>
<dbReference type="Pfam" id="PF13779">
    <property type="entry name" value="DUF4175"/>
    <property type="match status" value="1"/>
</dbReference>
<dbReference type="EMBL" id="MDET01000009">
    <property type="protein sequence ID" value="OQM76293.1"/>
    <property type="molecule type" value="Genomic_DNA"/>
</dbReference>
<sequence>MIERPANERPAIDAANRFKARLALGRTATRTIMLVERGWPLVLPLVLVVCLFLGLAWLGVFAALPQMLRLGLTVIIGLAAFAALYPMRFFRAPTANDIDRRLETANALLHNPILVQSDQPSGHENGFSQALWREHQRRMAEQLDTLRADLPRTRVPEYDRWGLRALPVLLLVVGFAFSLGSGGGSVSDAFRVQPAAEAVPPRIDAWVTPPPYTRKPPVFLSANVPDGSFTIPAGSQFTVRVTGGSGKEALSYTGKNGPAHLFDPAGDAPKVQSDPQAAAAVRKFTGKINADGALVLASGPNEIGRWVFAITPDKPPQIQFVGEPTQAANGTLELNYRIADDYGAAKASAEFSLADAQKPKAHPLYAAPDMPLALPRRGDKAAAAKTTKDLTQHVWAGSMIRLILVATDDAGQTARSETRTFVMPERPFANPLARSIIEQRRLLGLDALAKPRVLQLMDAITLRPEDTFDNMGHYLAIMSARSRLKLASTDDQLRDVVSYLWDIALGIEEGDLSDAEKRLRQAQQDLQNLLKNGGSDEEIAKAMQELRQAMNDYLREFAQRQKDQKSARIPGNAQELRPSDLNRMMDQIENLARSGNRDKAQELLSQLENMMNNLQAGQPGQPGEQNNEMRQQMDKLGEIMRRQQEMMNETFRMDQAQRGQNRDQQMGESDDPGQEEPFGQQQGQNGKPGGGQMSPQEFSDAMKQLQQEQGKLRGELGQLGKGLEGLGMKPNKGLGEAGEAMGDAGKSLGEGEGESAVANQGRALEALRKGARDMMQQLQAMQRDQGGAKPGGRQNADRDPLGRPRATNGPDFGDSVKVPDEIDVQRARRILDAIRKRLGDALSPDIERSYLERLLDLK</sequence>
<evidence type="ECO:0000256" key="1">
    <source>
        <dbReference type="SAM" id="Coils"/>
    </source>
</evidence>
<keyword evidence="3" id="KW-0472">Membrane</keyword>
<comment type="caution">
    <text evidence="4">The sequence shown here is derived from an EMBL/GenBank/DDBJ whole genome shotgun (WGS) entry which is preliminary data.</text>
</comment>
<keyword evidence="3" id="KW-0812">Transmembrane</keyword>
<feature type="transmembrane region" description="Helical" evidence="3">
    <location>
        <begin position="70"/>
        <end position="90"/>
    </location>
</feature>
<evidence type="ECO:0000256" key="3">
    <source>
        <dbReference type="SAM" id="Phobius"/>
    </source>
</evidence>
<dbReference type="AlphaFoldDB" id="A0A1V8RT18"/>
<organism evidence="4 5">
    <name type="scientific">Manganibacter manganicus</name>
    <dbReference type="NCBI Taxonomy" id="1873176"/>
    <lineage>
        <taxon>Bacteria</taxon>
        <taxon>Pseudomonadati</taxon>
        <taxon>Pseudomonadota</taxon>
        <taxon>Alphaproteobacteria</taxon>
        <taxon>Hyphomicrobiales</taxon>
        <taxon>Phyllobacteriaceae</taxon>
        <taxon>Manganibacter</taxon>
    </lineage>
</organism>
<proteinExistence type="predicted"/>
<feature type="coiled-coil region" evidence="1">
    <location>
        <begin position="597"/>
        <end position="646"/>
    </location>
</feature>
<gene>
    <name evidence="4" type="ORF">BFN67_15515</name>
</gene>
<keyword evidence="1" id="KW-0175">Coiled coil</keyword>